<protein>
    <recommendedName>
        <fullName evidence="1">peptidylprolyl isomerase</fullName>
        <ecNumber evidence="1">5.2.1.8</ecNumber>
    </recommendedName>
</protein>
<dbReference type="PROSITE" id="PS50072">
    <property type="entry name" value="CSA_PPIASE_2"/>
    <property type="match status" value="1"/>
</dbReference>
<keyword evidence="4 6" id="KW-0413">Isomerase</keyword>
<evidence type="ECO:0000313" key="6">
    <source>
        <dbReference type="EMBL" id="AFZ46262.1"/>
    </source>
</evidence>
<dbReference type="PANTHER" id="PTHR43246">
    <property type="entry name" value="PEPTIDYL-PROLYL CIS-TRANS ISOMERASE CYP38, CHLOROPLASTIC"/>
    <property type="match status" value="1"/>
</dbReference>
<dbReference type="InterPro" id="IPR044665">
    <property type="entry name" value="E_coli_cyclophilin_A-like"/>
</dbReference>
<reference evidence="7" key="1">
    <citation type="journal article" date="2013" name="Proc. Natl. Acad. Sci. U.S.A.">
        <title>Improving the coverage of the cyanobacterial phylum using diversity-driven genome sequencing.</title>
        <authorList>
            <person name="Shih P.M."/>
            <person name="Wu D."/>
            <person name="Latifi A."/>
            <person name="Axen S.D."/>
            <person name="Fewer D.P."/>
            <person name="Talla E."/>
            <person name="Calteau A."/>
            <person name="Cai F."/>
            <person name="Tandeau de Marsac N."/>
            <person name="Rippka R."/>
            <person name="Herdman M."/>
            <person name="Sivonen K."/>
            <person name="Coursin T."/>
            <person name="Laurent T."/>
            <person name="Goodwin L."/>
            <person name="Nolan M."/>
            <person name="Davenport K.W."/>
            <person name="Han C.S."/>
            <person name="Rubin E.M."/>
            <person name="Eisen J.A."/>
            <person name="Woyke T."/>
            <person name="Gugger M."/>
            <person name="Kerfeld C.A."/>
        </authorList>
    </citation>
    <scope>NUCLEOTIDE SEQUENCE [LARGE SCALE GENOMIC DNA]</scope>
    <source>
        <strain evidence="7">ATCC 29140 / PCC 7202</strain>
    </source>
</reference>
<dbReference type="STRING" id="292563.Cyast_0282"/>
<dbReference type="SUPFAM" id="SSF50891">
    <property type="entry name" value="Cyclophilin-like"/>
    <property type="match status" value="1"/>
</dbReference>
<dbReference type="InterPro" id="IPR023222">
    <property type="entry name" value="PsbQ-like_dom_sf"/>
</dbReference>
<accession>K9YIG0</accession>
<dbReference type="AlphaFoldDB" id="K9YIG0"/>
<dbReference type="InterPro" id="IPR048563">
    <property type="entry name" value="CYP38_PsbQ-like"/>
</dbReference>
<sequence length="367" mass="41005">MKSNWWQRLTKIIVATVLIFTGAIALTPTPWQNAHAILAQGDAITDPEAILRYALPIENKDIREVQSNIEKIEKDLRSKRWKRVEKEVRNAAFALKLHGDDIAQDVPREFAERSEELVKDITGDVEALQELVAGQKRDEILALREEILDHITELEEGMVRGFPFEVPQEYANLPQLKGRAKVKITTTQGDLVIEVDGYSAPVTGGNFVDLVQRKFYDNLPFIRAEDFYVIQTGDPEGKEVGFIDPKTDKYRAIPLEVLVKGESEPIYGLTTEDVGLYLAQPVLPFNAYGAVALARPTTDPNGGSSQFFFFKFDTEVTPPGYNLMDGRFAVFGYVTEGAEVLEKLSPEDKMLSAEVIEGAENLVSPQA</sequence>
<dbReference type="eggNOG" id="COG0652">
    <property type="taxonomic scope" value="Bacteria"/>
</dbReference>
<keyword evidence="2" id="KW-0793">Thylakoid</keyword>
<proteinExistence type="predicted"/>
<dbReference type="InterPro" id="IPR002130">
    <property type="entry name" value="Cyclophilin-type_PPIase_dom"/>
</dbReference>
<evidence type="ECO:0000256" key="4">
    <source>
        <dbReference type="ARBA" id="ARBA00023235"/>
    </source>
</evidence>
<dbReference type="Proteomes" id="UP000010483">
    <property type="component" value="Chromosome"/>
</dbReference>
<dbReference type="BioCyc" id="CSTA292563:G1353-281-MONOMER"/>
<evidence type="ECO:0000259" key="5">
    <source>
        <dbReference type="PROSITE" id="PS50072"/>
    </source>
</evidence>
<organism evidence="6 7">
    <name type="scientific">Cyanobacterium stanieri (strain ATCC 29140 / PCC 7202)</name>
    <dbReference type="NCBI Taxonomy" id="292563"/>
    <lineage>
        <taxon>Bacteria</taxon>
        <taxon>Bacillati</taxon>
        <taxon>Cyanobacteriota</taxon>
        <taxon>Cyanophyceae</taxon>
        <taxon>Oscillatoriophycideae</taxon>
        <taxon>Chroococcales</taxon>
        <taxon>Geminocystaceae</taxon>
        <taxon>Cyanobacterium</taxon>
    </lineage>
</organism>
<dbReference type="EC" id="5.2.1.8" evidence="1"/>
<dbReference type="Gene3D" id="1.20.120.290">
    <property type="entry name" value="Oxygen-evolving enhancer protein 3 (PsbQ), four-helix up-down bundle"/>
    <property type="match status" value="1"/>
</dbReference>
<dbReference type="EMBL" id="CP003940">
    <property type="protein sequence ID" value="AFZ46262.1"/>
    <property type="molecule type" value="Genomic_DNA"/>
</dbReference>
<keyword evidence="3" id="KW-0697">Rotamase</keyword>
<dbReference type="SUPFAM" id="SSF101112">
    <property type="entry name" value="Oxygen-evolving enhancer protein 3"/>
    <property type="match status" value="1"/>
</dbReference>
<dbReference type="KEGG" id="csn:Cyast_0282"/>
<dbReference type="PATRIC" id="fig|292563.3.peg.293"/>
<dbReference type="Pfam" id="PF21329">
    <property type="entry name" value="CYP38_PsbQ-like"/>
    <property type="match status" value="1"/>
</dbReference>
<dbReference type="InterPro" id="IPR029000">
    <property type="entry name" value="Cyclophilin-like_dom_sf"/>
</dbReference>
<gene>
    <name evidence="6" type="ordered locus">Cyast_0282</name>
</gene>
<feature type="domain" description="PPIase cyclophilin-type" evidence="5">
    <location>
        <begin position="189"/>
        <end position="345"/>
    </location>
</feature>
<dbReference type="Gene3D" id="2.40.100.10">
    <property type="entry name" value="Cyclophilin-like"/>
    <property type="match status" value="1"/>
</dbReference>
<evidence type="ECO:0000256" key="1">
    <source>
        <dbReference type="ARBA" id="ARBA00013194"/>
    </source>
</evidence>
<evidence type="ECO:0000256" key="3">
    <source>
        <dbReference type="ARBA" id="ARBA00023110"/>
    </source>
</evidence>
<evidence type="ECO:0000313" key="7">
    <source>
        <dbReference type="Proteomes" id="UP000010483"/>
    </source>
</evidence>
<dbReference type="HOGENOM" id="CLU_012062_19_2_3"/>
<dbReference type="Pfam" id="PF00160">
    <property type="entry name" value="Pro_isomerase"/>
    <property type="match status" value="1"/>
</dbReference>
<name>K9YIG0_CYASC</name>
<dbReference type="CDD" id="cd01924">
    <property type="entry name" value="cyclophilin_TLP40_like"/>
    <property type="match status" value="1"/>
</dbReference>
<keyword evidence="7" id="KW-1185">Reference proteome</keyword>
<evidence type="ECO:0000256" key="2">
    <source>
        <dbReference type="ARBA" id="ARBA00023078"/>
    </source>
</evidence>
<dbReference type="GO" id="GO:0003755">
    <property type="term" value="F:peptidyl-prolyl cis-trans isomerase activity"/>
    <property type="evidence" value="ECO:0007669"/>
    <property type="project" value="UniProtKB-KW"/>
</dbReference>